<sequence>MRYGVDKGVPFKTKPVKGKGYTAGKSNLTAVIFNDQEAEMLLGCGVFCLILEHICKNYPDFRDSLLPAGKKITPNSEIGQFIDPQILESKICEEWQDHQLTQHNQMLFQNRKAFSSDKEPLGAVIGHEVDITLNIESSC</sequence>
<protein>
    <submittedName>
        <fullName evidence="1">Uncharacterized protein</fullName>
    </submittedName>
</protein>
<keyword evidence="2" id="KW-1185">Reference proteome</keyword>
<accession>A0A0L6U574</accession>
<dbReference type="AlphaFoldDB" id="A0A0L6U574"/>
<dbReference type="EMBL" id="LAVV01015714">
    <property type="protein sequence ID" value="KNZ43674.1"/>
    <property type="molecule type" value="Genomic_DNA"/>
</dbReference>
<dbReference type="OrthoDB" id="3250101at2759"/>
<gene>
    <name evidence="1" type="ORF">VP01_99g13</name>
</gene>
<organism evidence="1 2">
    <name type="scientific">Puccinia sorghi</name>
    <dbReference type="NCBI Taxonomy" id="27349"/>
    <lineage>
        <taxon>Eukaryota</taxon>
        <taxon>Fungi</taxon>
        <taxon>Dikarya</taxon>
        <taxon>Basidiomycota</taxon>
        <taxon>Pucciniomycotina</taxon>
        <taxon>Pucciniomycetes</taxon>
        <taxon>Pucciniales</taxon>
        <taxon>Pucciniaceae</taxon>
        <taxon>Puccinia</taxon>
    </lineage>
</organism>
<dbReference type="VEuPathDB" id="FungiDB:VP01_99g13"/>
<comment type="caution">
    <text evidence="1">The sequence shown here is derived from an EMBL/GenBank/DDBJ whole genome shotgun (WGS) entry which is preliminary data.</text>
</comment>
<reference evidence="1 2" key="1">
    <citation type="submission" date="2015-08" db="EMBL/GenBank/DDBJ databases">
        <title>Next Generation Sequencing and Analysis of the Genome of Puccinia sorghi L Schw, the Causal Agent of Maize Common Rust.</title>
        <authorList>
            <person name="Rochi L."/>
            <person name="Burguener G."/>
            <person name="Darino M."/>
            <person name="Turjanski A."/>
            <person name="Kreff E."/>
            <person name="Dieguez M.J."/>
            <person name="Sacco F."/>
        </authorList>
    </citation>
    <scope>NUCLEOTIDE SEQUENCE [LARGE SCALE GENOMIC DNA]</scope>
    <source>
        <strain evidence="1 2">RO10H11247</strain>
    </source>
</reference>
<evidence type="ECO:0000313" key="1">
    <source>
        <dbReference type="EMBL" id="KNZ43674.1"/>
    </source>
</evidence>
<evidence type="ECO:0000313" key="2">
    <source>
        <dbReference type="Proteomes" id="UP000037035"/>
    </source>
</evidence>
<dbReference type="Proteomes" id="UP000037035">
    <property type="component" value="Unassembled WGS sequence"/>
</dbReference>
<proteinExistence type="predicted"/>
<name>A0A0L6U574_9BASI</name>